<dbReference type="EMBL" id="JAZHOG010000002">
    <property type="protein sequence ID" value="MEJ8566809.1"/>
    <property type="molecule type" value="Genomic_DNA"/>
</dbReference>
<evidence type="ECO:0000259" key="1">
    <source>
        <dbReference type="Pfam" id="PF26621"/>
    </source>
</evidence>
<organism evidence="2 3">
    <name type="scientific">Elongatibacter sediminis</name>
    <dbReference type="NCBI Taxonomy" id="3119006"/>
    <lineage>
        <taxon>Bacteria</taxon>
        <taxon>Pseudomonadati</taxon>
        <taxon>Pseudomonadota</taxon>
        <taxon>Gammaproteobacteria</taxon>
        <taxon>Chromatiales</taxon>
        <taxon>Wenzhouxiangellaceae</taxon>
        <taxon>Elongatibacter</taxon>
    </lineage>
</organism>
<sequence length="238" mass="27204">MTKAAADTFREMLERNREIGRNLDRPGFPLGALEALQGWQRERFSRTYADFLSTDTDGPACRFFLDELYGGLDFRKRDEEVSRVAPVMARLLPESALDALADAFRLQAISLELDIAMVELGPDTDFRSMSTADYANWYRSCGRRAQREAQISLIRELGHRLDRLVRAPMLLRLVGLLRGPAHAAGFGDLQEFLEHGLHAFRGLADTERFVETIYRREWRAMERLFAGDDDPYADLLTV</sequence>
<dbReference type="AlphaFoldDB" id="A0AAW9RD04"/>
<dbReference type="InterPro" id="IPR058511">
    <property type="entry name" value="DUF8198"/>
</dbReference>
<protein>
    <recommendedName>
        <fullName evidence="1">DUF8198 domain-containing protein</fullName>
    </recommendedName>
</protein>
<evidence type="ECO:0000313" key="2">
    <source>
        <dbReference type="EMBL" id="MEJ8566809.1"/>
    </source>
</evidence>
<dbReference type="Proteomes" id="UP001359886">
    <property type="component" value="Unassembled WGS sequence"/>
</dbReference>
<feature type="domain" description="DUF8198" evidence="1">
    <location>
        <begin position="32"/>
        <end position="231"/>
    </location>
</feature>
<proteinExistence type="predicted"/>
<name>A0AAW9RD04_9GAMM</name>
<dbReference type="NCBIfam" id="NF047641">
    <property type="entry name" value="FFLEE_fam"/>
    <property type="match status" value="1"/>
</dbReference>
<comment type="caution">
    <text evidence="2">The sequence shown here is derived from an EMBL/GenBank/DDBJ whole genome shotgun (WGS) entry which is preliminary data.</text>
</comment>
<gene>
    <name evidence="2" type="ORF">V3330_04130</name>
</gene>
<reference evidence="2 3" key="1">
    <citation type="submission" date="2024-02" db="EMBL/GenBank/DDBJ databases">
        <title>A novel Wenzhouxiangellaceae bacterium, isolated from coastal sediments.</title>
        <authorList>
            <person name="Du Z.-J."/>
            <person name="Ye Y.-Q."/>
            <person name="Zhang X.-Y."/>
        </authorList>
    </citation>
    <scope>NUCLEOTIDE SEQUENCE [LARGE SCALE GENOMIC DNA]</scope>
    <source>
        <strain evidence="2 3">CH-27</strain>
    </source>
</reference>
<dbReference type="RefSeq" id="WP_354694129.1">
    <property type="nucleotide sequence ID" value="NZ_JAZHOG010000002.1"/>
</dbReference>
<dbReference type="InterPro" id="IPR058063">
    <property type="entry name" value="FFLEE_fam"/>
</dbReference>
<dbReference type="Pfam" id="PF26621">
    <property type="entry name" value="DUF8198"/>
    <property type="match status" value="1"/>
</dbReference>
<keyword evidence="3" id="KW-1185">Reference proteome</keyword>
<accession>A0AAW9RD04</accession>
<evidence type="ECO:0000313" key="3">
    <source>
        <dbReference type="Proteomes" id="UP001359886"/>
    </source>
</evidence>